<keyword evidence="7" id="KW-0694">RNA-binding</keyword>
<comment type="similarity">
    <text evidence="3">Belongs to the RNase PH family.</text>
</comment>
<dbReference type="OrthoDB" id="2504340at2759"/>
<evidence type="ECO:0000313" key="11">
    <source>
        <dbReference type="Proteomes" id="UP000267096"/>
    </source>
</evidence>
<keyword evidence="5" id="KW-0698">rRNA processing</keyword>
<dbReference type="GO" id="GO:0006364">
    <property type="term" value="P:rRNA processing"/>
    <property type="evidence" value="ECO:0007669"/>
    <property type="project" value="UniProtKB-KW"/>
</dbReference>
<keyword evidence="8" id="KW-0539">Nucleus</keyword>
<dbReference type="GO" id="GO:0000177">
    <property type="term" value="C:cytoplasmic exosome (RNase complex)"/>
    <property type="evidence" value="ECO:0007669"/>
    <property type="project" value="TreeGrafter"/>
</dbReference>
<evidence type="ECO:0000313" key="10">
    <source>
        <dbReference type="EMBL" id="VDK57010.1"/>
    </source>
</evidence>
<dbReference type="GO" id="GO:0016075">
    <property type="term" value="P:rRNA catabolic process"/>
    <property type="evidence" value="ECO:0007669"/>
    <property type="project" value="TreeGrafter"/>
</dbReference>
<evidence type="ECO:0000256" key="1">
    <source>
        <dbReference type="ARBA" id="ARBA00004123"/>
    </source>
</evidence>
<evidence type="ECO:0000256" key="6">
    <source>
        <dbReference type="ARBA" id="ARBA00022835"/>
    </source>
</evidence>
<gene>
    <name evidence="10" type="ORF">ASIM_LOCUS16160</name>
</gene>
<keyword evidence="4" id="KW-0963">Cytoplasm</keyword>
<proteinExistence type="inferred from homology"/>
<dbReference type="GO" id="GO:0000176">
    <property type="term" value="C:nuclear exosome (RNase complex)"/>
    <property type="evidence" value="ECO:0007669"/>
    <property type="project" value="TreeGrafter"/>
</dbReference>
<dbReference type="InterPro" id="IPR036345">
    <property type="entry name" value="ExoRNase_PH_dom2_sf"/>
</dbReference>
<dbReference type="WBParaSite" id="ASIM_0001675301-mRNA-1">
    <property type="protein sequence ID" value="ASIM_0001675301-mRNA-1"/>
    <property type="gene ID" value="ASIM_0001675301"/>
</dbReference>
<evidence type="ECO:0000259" key="9">
    <source>
        <dbReference type="Pfam" id="PF01138"/>
    </source>
</evidence>
<accession>A0A0M3K712</accession>
<keyword evidence="6" id="KW-0271">Exosome</keyword>
<dbReference type="InterPro" id="IPR027408">
    <property type="entry name" value="PNPase/RNase_PH_dom_sf"/>
</dbReference>
<keyword evidence="11" id="KW-1185">Reference proteome</keyword>
<dbReference type="InterPro" id="IPR050080">
    <property type="entry name" value="RNase_PH"/>
</dbReference>
<dbReference type="SUPFAM" id="SSF55666">
    <property type="entry name" value="Ribonuclease PH domain 2-like"/>
    <property type="match status" value="1"/>
</dbReference>
<dbReference type="GO" id="GO:0003723">
    <property type="term" value="F:RNA binding"/>
    <property type="evidence" value="ECO:0007669"/>
    <property type="project" value="UniProtKB-KW"/>
</dbReference>
<evidence type="ECO:0000256" key="7">
    <source>
        <dbReference type="ARBA" id="ARBA00022884"/>
    </source>
</evidence>
<reference evidence="10 11" key="2">
    <citation type="submission" date="2018-11" db="EMBL/GenBank/DDBJ databases">
        <authorList>
            <consortium name="Pathogen Informatics"/>
        </authorList>
    </citation>
    <scope>NUCLEOTIDE SEQUENCE [LARGE SCALE GENOMIC DNA]</scope>
</reference>
<dbReference type="SUPFAM" id="SSF54211">
    <property type="entry name" value="Ribosomal protein S5 domain 2-like"/>
    <property type="match status" value="1"/>
</dbReference>
<evidence type="ECO:0000256" key="8">
    <source>
        <dbReference type="ARBA" id="ARBA00023242"/>
    </source>
</evidence>
<reference evidence="12" key="1">
    <citation type="submission" date="2017-02" db="UniProtKB">
        <authorList>
            <consortium name="WormBaseParasite"/>
        </authorList>
    </citation>
    <scope>IDENTIFICATION</scope>
</reference>
<name>A0A0M3K712_ANISI</name>
<feature type="domain" description="Exoribonuclease phosphorolytic" evidence="9">
    <location>
        <begin position="10"/>
        <end position="118"/>
    </location>
</feature>
<evidence type="ECO:0000313" key="12">
    <source>
        <dbReference type="WBParaSite" id="ASIM_0001675301-mRNA-1"/>
    </source>
</evidence>
<dbReference type="InterPro" id="IPR001247">
    <property type="entry name" value="ExoRNase_PH_dom1"/>
</dbReference>
<dbReference type="GO" id="GO:0071028">
    <property type="term" value="P:nuclear mRNA surveillance"/>
    <property type="evidence" value="ECO:0007669"/>
    <property type="project" value="TreeGrafter"/>
</dbReference>
<dbReference type="EMBL" id="UYRR01032858">
    <property type="protein sequence ID" value="VDK57010.1"/>
    <property type="molecule type" value="Genomic_DNA"/>
</dbReference>
<dbReference type="GO" id="GO:0071051">
    <property type="term" value="P:poly(A)-dependent snoRNA 3'-end processing"/>
    <property type="evidence" value="ECO:0007669"/>
    <property type="project" value="TreeGrafter"/>
</dbReference>
<dbReference type="Gene3D" id="3.30.230.70">
    <property type="entry name" value="GHMP Kinase, N-terminal domain"/>
    <property type="match status" value="1"/>
</dbReference>
<evidence type="ECO:0000256" key="3">
    <source>
        <dbReference type="ARBA" id="ARBA00006678"/>
    </source>
</evidence>
<evidence type="ECO:0000256" key="5">
    <source>
        <dbReference type="ARBA" id="ARBA00022552"/>
    </source>
</evidence>
<organism evidence="12">
    <name type="scientific">Anisakis simplex</name>
    <name type="common">Herring worm</name>
    <dbReference type="NCBI Taxonomy" id="6269"/>
    <lineage>
        <taxon>Eukaryota</taxon>
        <taxon>Metazoa</taxon>
        <taxon>Ecdysozoa</taxon>
        <taxon>Nematoda</taxon>
        <taxon>Chromadorea</taxon>
        <taxon>Rhabditida</taxon>
        <taxon>Spirurina</taxon>
        <taxon>Ascaridomorpha</taxon>
        <taxon>Ascaridoidea</taxon>
        <taxon>Anisakidae</taxon>
        <taxon>Anisakis</taxon>
        <taxon>Anisakis simplex complex</taxon>
    </lineage>
</organism>
<dbReference type="GO" id="GO:0034475">
    <property type="term" value="P:U4 snRNA 3'-end processing"/>
    <property type="evidence" value="ECO:0007669"/>
    <property type="project" value="TreeGrafter"/>
</dbReference>
<dbReference type="PANTHER" id="PTHR11953:SF2">
    <property type="entry name" value="EXOSOME COMPLEX COMPONENT MTR3"/>
    <property type="match status" value="1"/>
</dbReference>
<evidence type="ECO:0000256" key="2">
    <source>
        <dbReference type="ARBA" id="ARBA00004496"/>
    </source>
</evidence>
<comment type="subcellular location">
    <subcellularLocation>
        <location evidence="2">Cytoplasm</location>
    </subcellularLocation>
    <subcellularLocation>
        <location evidence="1">Nucleus</location>
    </subcellularLocation>
</comment>
<dbReference type="AlphaFoldDB" id="A0A0M3K712"/>
<evidence type="ECO:0000256" key="4">
    <source>
        <dbReference type="ARBA" id="ARBA00022490"/>
    </source>
</evidence>
<protein>
    <submittedName>
        <fullName evidence="12">RNase_PH domain-containing protein</fullName>
    </submittedName>
</protein>
<dbReference type="Pfam" id="PF01138">
    <property type="entry name" value="RNase_PH"/>
    <property type="match status" value="1"/>
</dbReference>
<sequence length="200" mass="21020">MPDASLFAVVRSGIFDACKGSAYIEMGSTKVVCTIDGPKEPTKNLDFDCGEGIVNVQVVGAVEGSSHTIESALKALIALEQLSKMQVDVEVTVLDDDGGVLAAILMCSSLALCNAGIQTLDMCVAAYVIITENGELKLDASKSSDCHCAASVTLALMPSLKQVICCEQTGTAKLKQFKEATQLAAKSALYLWPVLKNAIK</sequence>
<dbReference type="PANTHER" id="PTHR11953">
    <property type="entry name" value="EXOSOME COMPLEX COMPONENT"/>
    <property type="match status" value="1"/>
</dbReference>
<dbReference type="Proteomes" id="UP000267096">
    <property type="component" value="Unassembled WGS sequence"/>
</dbReference>
<dbReference type="InterPro" id="IPR020568">
    <property type="entry name" value="Ribosomal_Su5_D2-typ_SF"/>
</dbReference>
<dbReference type="GO" id="GO:0005730">
    <property type="term" value="C:nucleolus"/>
    <property type="evidence" value="ECO:0007669"/>
    <property type="project" value="TreeGrafter"/>
</dbReference>